<dbReference type="AlphaFoldDB" id="C6HMR7"/>
<dbReference type="HOGENOM" id="CLU_1004590_0_0_1"/>
<feature type="region of interest" description="Disordered" evidence="1">
    <location>
        <begin position="163"/>
        <end position="219"/>
    </location>
</feature>
<feature type="compositionally biased region" description="Low complexity" evidence="1">
    <location>
        <begin position="203"/>
        <end position="219"/>
    </location>
</feature>
<name>C6HMR7_AJECH</name>
<accession>C6HMR7</accession>
<sequence>MKFPATVHAFLRIFGVMLPLAGGGATRELLLHTWKRSLASVKGIVRVTTRCTTEPSTPQSISAGILRMTASLSRMPDREYYISRAALKVLNCRATAVKPAILLLPETLKHAPKQLFPRPDQSLTTASLTMCQKEEPNTYTWKCGHTTAEFTGVRIHLCGSARTRGSRCANPTPTSKGSSRGYSTKTVCPDCRKKKPDPKPGNDDSTGAGGSTSTSTLSALPSGVTCEHYRVEELNLQVDNSVQENDLNVVAVSGDDFIRSGFMNEYIANLTDNCRVE</sequence>
<dbReference type="VEuPathDB" id="FungiDB:HCDG_07383"/>
<reference evidence="3" key="1">
    <citation type="submission" date="2009-05" db="EMBL/GenBank/DDBJ databases">
        <title>The genome sequence of Ajellomyces capsulatus strain H143.</title>
        <authorList>
            <person name="Champion M."/>
            <person name="Cuomo C.A."/>
            <person name="Ma L.-J."/>
            <person name="Henn M.R."/>
            <person name="Sil A."/>
            <person name="Goldman B."/>
            <person name="Young S.K."/>
            <person name="Kodira C.D."/>
            <person name="Zeng Q."/>
            <person name="Koehrsen M."/>
            <person name="Alvarado L."/>
            <person name="Berlin A.M."/>
            <person name="Borenstein D."/>
            <person name="Chen Z."/>
            <person name="Engels R."/>
            <person name="Freedman E."/>
            <person name="Gellesch M."/>
            <person name="Goldberg J."/>
            <person name="Griggs A."/>
            <person name="Gujja S."/>
            <person name="Heiman D.I."/>
            <person name="Hepburn T.A."/>
            <person name="Howarth C."/>
            <person name="Jen D."/>
            <person name="Larson L."/>
            <person name="Lewis B."/>
            <person name="Mehta T."/>
            <person name="Park D."/>
            <person name="Pearson M."/>
            <person name="Roberts A."/>
            <person name="Saif S."/>
            <person name="Shea T.D."/>
            <person name="Shenoy N."/>
            <person name="Sisk P."/>
            <person name="Stolte C."/>
            <person name="Sykes S."/>
            <person name="Walk T."/>
            <person name="White J."/>
            <person name="Yandava C."/>
            <person name="Klein B."/>
            <person name="McEwen J.G."/>
            <person name="Puccia R."/>
            <person name="Goldman G.H."/>
            <person name="Felipe M.S."/>
            <person name="Nino-Vega G."/>
            <person name="San-Blas G."/>
            <person name="Taylor J.W."/>
            <person name="Mendoza L."/>
            <person name="Galagan J.E."/>
            <person name="Nusbaum C."/>
            <person name="Birren B.W."/>
        </authorList>
    </citation>
    <scope>NUCLEOTIDE SEQUENCE [LARGE SCALE GENOMIC DNA]</scope>
    <source>
        <strain evidence="3">H143</strain>
    </source>
</reference>
<protein>
    <submittedName>
        <fullName evidence="2">Uncharacterized protein</fullName>
    </submittedName>
</protein>
<gene>
    <name evidence="2" type="ORF">HCDG_07383</name>
</gene>
<evidence type="ECO:0000313" key="2">
    <source>
        <dbReference type="EMBL" id="EER38514.1"/>
    </source>
</evidence>
<evidence type="ECO:0000313" key="3">
    <source>
        <dbReference type="Proteomes" id="UP000002624"/>
    </source>
</evidence>
<evidence type="ECO:0000256" key="1">
    <source>
        <dbReference type="SAM" id="MobiDB-lite"/>
    </source>
</evidence>
<dbReference type="EMBL" id="GG692431">
    <property type="protein sequence ID" value="EER38514.1"/>
    <property type="molecule type" value="Genomic_DNA"/>
</dbReference>
<proteinExistence type="predicted"/>
<dbReference type="OrthoDB" id="10500804at2759"/>
<feature type="compositionally biased region" description="Polar residues" evidence="1">
    <location>
        <begin position="169"/>
        <end position="186"/>
    </location>
</feature>
<dbReference type="Proteomes" id="UP000002624">
    <property type="component" value="Unassembled WGS sequence"/>
</dbReference>
<organism evidence="2 3">
    <name type="scientific">Ajellomyces capsulatus (strain H143)</name>
    <name type="common">Darling's disease fungus</name>
    <name type="synonym">Histoplasma capsulatum</name>
    <dbReference type="NCBI Taxonomy" id="544712"/>
    <lineage>
        <taxon>Eukaryota</taxon>
        <taxon>Fungi</taxon>
        <taxon>Dikarya</taxon>
        <taxon>Ascomycota</taxon>
        <taxon>Pezizomycotina</taxon>
        <taxon>Eurotiomycetes</taxon>
        <taxon>Eurotiomycetidae</taxon>
        <taxon>Onygenales</taxon>
        <taxon>Ajellomycetaceae</taxon>
        <taxon>Histoplasma</taxon>
    </lineage>
</organism>